<name>A0ABP3I5H7_9BACL</name>
<proteinExistence type="predicted"/>
<sequence length="67" mass="7403">MQEASIQVQGMTCRSCIQKIEGALDPMVVEGKVHFDQGTVQVTYDESKTKLADIKDVIRGKGYTVID</sequence>
<dbReference type="InterPro" id="IPR036163">
    <property type="entry name" value="HMA_dom_sf"/>
</dbReference>
<evidence type="ECO:0000259" key="1">
    <source>
        <dbReference type="PROSITE" id="PS50846"/>
    </source>
</evidence>
<organism evidence="2 3">
    <name type="scientific">Paenibacillus motobuensis</name>
    <dbReference type="NCBI Taxonomy" id="295324"/>
    <lineage>
        <taxon>Bacteria</taxon>
        <taxon>Bacillati</taxon>
        <taxon>Bacillota</taxon>
        <taxon>Bacilli</taxon>
        <taxon>Bacillales</taxon>
        <taxon>Paenibacillaceae</taxon>
        <taxon>Paenibacillus</taxon>
    </lineage>
</organism>
<keyword evidence="3" id="KW-1185">Reference proteome</keyword>
<dbReference type="Proteomes" id="UP001500340">
    <property type="component" value="Unassembled WGS sequence"/>
</dbReference>
<feature type="domain" description="HMA" evidence="1">
    <location>
        <begin position="2"/>
        <end position="66"/>
    </location>
</feature>
<dbReference type="EMBL" id="BAAACX010000009">
    <property type="protein sequence ID" value="GAA0391339.1"/>
    <property type="molecule type" value="Genomic_DNA"/>
</dbReference>
<comment type="caution">
    <text evidence="2">The sequence shown here is derived from an EMBL/GenBank/DDBJ whole genome shotgun (WGS) entry which is preliminary data.</text>
</comment>
<dbReference type="InterPro" id="IPR006121">
    <property type="entry name" value="HMA_dom"/>
</dbReference>
<protein>
    <recommendedName>
        <fullName evidence="1">HMA domain-containing protein</fullName>
    </recommendedName>
</protein>
<gene>
    <name evidence="2" type="ORF">GCM10008933_22820</name>
</gene>
<accession>A0ABP3I5H7</accession>
<dbReference type="CDD" id="cd00371">
    <property type="entry name" value="HMA"/>
    <property type="match status" value="1"/>
</dbReference>
<evidence type="ECO:0000313" key="2">
    <source>
        <dbReference type="EMBL" id="GAA0391339.1"/>
    </source>
</evidence>
<evidence type="ECO:0000313" key="3">
    <source>
        <dbReference type="Proteomes" id="UP001500340"/>
    </source>
</evidence>
<dbReference type="Pfam" id="PF00403">
    <property type="entry name" value="HMA"/>
    <property type="match status" value="1"/>
</dbReference>
<dbReference type="SUPFAM" id="SSF55008">
    <property type="entry name" value="HMA, heavy metal-associated domain"/>
    <property type="match status" value="1"/>
</dbReference>
<dbReference type="PROSITE" id="PS50846">
    <property type="entry name" value="HMA_2"/>
    <property type="match status" value="1"/>
</dbReference>
<dbReference type="RefSeq" id="WP_343861082.1">
    <property type="nucleotide sequence ID" value="NZ_BAAACX010000009.1"/>
</dbReference>
<dbReference type="Gene3D" id="3.30.70.100">
    <property type="match status" value="1"/>
</dbReference>
<reference evidence="3" key="1">
    <citation type="journal article" date="2019" name="Int. J. Syst. Evol. Microbiol.">
        <title>The Global Catalogue of Microorganisms (GCM) 10K type strain sequencing project: providing services to taxonomists for standard genome sequencing and annotation.</title>
        <authorList>
            <consortium name="The Broad Institute Genomics Platform"/>
            <consortium name="The Broad Institute Genome Sequencing Center for Infectious Disease"/>
            <person name="Wu L."/>
            <person name="Ma J."/>
        </authorList>
    </citation>
    <scope>NUCLEOTIDE SEQUENCE [LARGE SCALE GENOMIC DNA]</scope>
    <source>
        <strain evidence="3">JCM 12774</strain>
    </source>
</reference>